<proteinExistence type="predicted"/>
<protein>
    <submittedName>
        <fullName evidence="3">PIR Superfamily Protein</fullName>
    </submittedName>
</protein>
<keyword evidence="2" id="KW-1133">Transmembrane helix</keyword>
<evidence type="ECO:0000256" key="2">
    <source>
        <dbReference type="SAM" id="Phobius"/>
    </source>
</evidence>
<dbReference type="AlphaFoldDB" id="A0A1A8XA74"/>
<evidence type="ECO:0000313" key="4">
    <source>
        <dbReference type="Proteomes" id="UP000078546"/>
    </source>
</evidence>
<accession>A0A1A8XA74</accession>
<dbReference type="InterPro" id="IPR008780">
    <property type="entry name" value="Plasmodium_Vir"/>
</dbReference>
<keyword evidence="2" id="KW-0472">Membrane</keyword>
<dbReference type="EMBL" id="FLQV01003133">
    <property type="protein sequence ID" value="SBT02147.1"/>
    <property type="molecule type" value="Genomic_DNA"/>
</dbReference>
<dbReference type="Proteomes" id="UP000078546">
    <property type="component" value="Unassembled WGS sequence"/>
</dbReference>
<organism evidence="3 4">
    <name type="scientific">Plasmodium ovale curtisi</name>
    <dbReference type="NCBI Taxonomy" id="864141"/>
    <lineage>
        <taxon>Eukaryota</taxon>
        <taxon>Sar</taxon>
        <taxon>Alveolata</taxon>
        <taxon>Apicomplexa</taxon>
        <taxon>Aconoidasida</taxon>
        <taxon>Haemosporida</taxon>
        <taxon>Plasmodiidae</taxon>
        <taxon>Plasmodium</taxon>
        <taxon>Plasmodium (Plasmodium)</taxon>
    </lineage>
</organism>
<dbReference type="Pfam" id="PF05795">
    <property type="entry name" value="Plasmodium_Vir"/>
    <property type="match status" value="1"/>
</dbReference>
<name>A0A1A8XA74_PLAOA</name>
<evidence type="ECO:0000313" key="3">
    <source>
        <dbReference type="EMBL" id="SBT02147.1"/>
    </source>
</evidence>
<sequence length="334" mass="39112">MHIYFSLYYYQDPDISGLPSNIIYYKLNNASNDYINHEDHFWKTAIKHHPMKNLSIFDALAKGSLYISSLDNQDIFYNERWNYLYFWAGSKVLESSESSSFDYTMHLINTVKSYIDKPNKYNDEMLKINTDKFTELKEIYDYFQNYESIKAKISPHNPDCTLPFKQYVEKSYNSYNAMNEKCLGNHQDDHCKIFHSFVKKYKMENITKLTCNGTKVTQAQDRMDYTVAVQDSRRQLPSREGQSHDGSLTHGGLPSSPGSTNATSIVLPLLGTFSMFFIWFKFSPLGSWLYNEMFKKKIIRNYEQEEEQEILENPYAFPHGNVGDSVHHIAYHTT</sequence>
<feature type="region of interest" description="Disordered" evidence="1">
    <location>
        <begin position="230"/>
        <end position="258"/>
    </location>
</feature>
<evidence type="ECO:0000256" key="1">
    <source>
        <dbReference type="SAM" id="MobiDB-lite"/>
    </source>
</evidence>
<keyword evidence="2" id="KW-0812">Transmembrane</keyword>
<feature type="transmembrane region" description="Helical" evidence="2">
    <location>
        <begin position="265"/>
        <end position="290"/>
    </location>
</feature>
<reference evidence="4" key="1">
    <citation type="submission" date="2016-05" db="EMBL/GenBank/DDBJ databases">
        <authorList>
            <person name="Naeem Raeece"/>
        </authorList>
    </citation>
    <scope>NUCLEOTIDE SEQUENCE [LARGE SCALE GENOMIC DNA]</scope>
</reference>
<gene>
    <name evidence="3" type="ORF">POVCU1_073600</name>
</gene>